<dbReference type="Proteomes" id="UP000193450">
    <property type="component" value="Chromosome"/>
</dbReference>
<dbReference type="EMBL" id="CP019343">
    <property type="protein sequence ID" value="ARN73293.1"/>
    <property type="molecule type" value="Genomic_DNA"/>
</dbReference>
<dbReference type="Pfam" id="PF03364">
    <property type="entry name" value="Polyketide_cyc"/>
    <property type="match status" value="1"/>
</dbReference>
<protein>
    <submittedName>
        <fullName evidence="4">Ubiquinone-binding protein</fullName>
    </submittedName>
</protein>
<evidence type="ECO:0000256" key="1">
    <source>
        <dbReference type="ARBA" id="ARBA00008918"/>
    </source>
</evidence>
<dbReference type="GO" id="GO:0048039">
    <property type="term" value="F:ubiquinone binding"/>
    <property type="evidence" value="ECO:0007669"/>
    <property type="project" value="InterPro"/>
</dbReference>
<dbReference type="PANTHER" id="PTHR12901:SF10">
    <property type="entry name" value="COENZYME Q-BINDING PROTEIN COQ10, MITOCHONDRIAL"/>
    <property type="match status" value="1"/>
</dbReference>
<dbReference type="CDD" id="cd07813">
    <property type="entry name" value="COQ10p_like"/>
    <property type="match status" value="1"/>
</dbReference>
<evidence type="ECO:0000313" key="4">
    <source>
        <dbReference type="EMBL" id="ARN73293.1"/>
    </source>
</evidence>
<gene>
    <name evidence="4" type="ORF">BST96_03730</name>
</gene>
<proteinExistence type="inferred from homology"/>
<keyword evidence="2" id="KW-1277">Toxin-antitoxin system</keyword>
<comment type="similarity">
    <text evidence="1">Belongs to the ribosome association toxin RatA family.</text>
</comment>
<evidence type="ECO:0000256" key="2">
    <source>
        <dbReference type="ARBA" id="ARBA00022649"/>
    </source>
</evidence>
<feature type="domain" description="Coenzyme Q-binding protein COQ10 START" evidence="3">
    <location>
        <begin position="10"/>
        <end position="138"/>
    </location>
</feature>
<evidence type="ECO:0000259" key="3">
    <source>
        <dbReference type="Pfam" id="PF03364"/>
    </source>
</evidence>
<dbReference type="OrthoDB" id="9804759at2"/>
<dbReference type="STRING" id="716816.BST96_03730"/>
<sequence length="149" mass="16523">MTEINRSALLPYAADSVYTLINDVTAYPQYMEGCVGTEVLAEGDDEQGEFMEARLDLAKAGLRHSLTTRNRLQRPTTVEMTLVDGPFDDFAGIWTVQPLSDSACKVSLQLRFTISNRLLSMAVKTLFNPMADDLVDALVKRAHAVHQSE</sequence>
<evidence type="ECO:0000313" key="5">
    <source>
        <dbReference type="Proteomes" id="UP000193450"/>
    </source>
</evidence>
<dbReference type="InterPro" id="IPR023393">
    <property type="entry name" value="START-like_dom_sf"/>
</dbReference>
<dbReference type="GO" id="GO:0045333">
    <property type="term" value="P:cellular respiration"/>
    <property type="evidence" value="ECO:0007669"/>
    <property type="project" value="InterPro"/>
</dbReference>
<dbReference type="RefSeq" id="WP_085757402.1">
    <property type="nucleotide sequence ID" value="NZ_CP019343.1"/>
</dbReference>
<dbReference type="SUPFAM" id="SSF55961">
    <property type="entry name" value="Bet v1-like"/>
    <property type="match status" value="1"/>
</dbReference>
<dbReference type="Gene3D" id="3.30.530.20">
    <property type="match status" value="1"/>
</dbReference>
<organism evidence="4 5">
    <name type="scientific">Oceanicoccus sagamiensis</name>
    <dbReference type="NCBI Taxonomy" id="716816"/>
    <lineage>
        <taxon>Bacteria</taxon>
        <taxon>Pseudomonadati</taxon>
        <taxon>Pseudomonadota</taxon>
        <taxon>Gammaproteobacteria</taxon>
        <taxon>Cellvibrionales</taxon>
        <taxon>Spongiibacteraceae</taxon>
        <taxon>Oceanicoccus</taxon>
    </lineage>
</organism>
<dbReference type="InterPro" id="IPR005031">
    <property type="entry name" value="COQ10_START"/>
</dbReference>
<dbReference type="PANTHER" id="PTHR12901">
    <property type="entry name" value="SPERM PROTEIN HOMOLOG"/>
    <property type="match status" value="1"/>
</dbReference>
<dbReference type="KEGG" id="osg:BST96_03730"/>
<name>A0A1X9NH10_9GAMM</name>
<reference evidence="4 5" key="1">
    <citation type="submission" date="2016-11" db="EMBL/GenBank/DDBJ databases">
        <title>Trade-off between light-utilization and light-protection in marine flavobacteria.</title>
        <authorList>
            <person name="Kumagai Y."/>
        </authorList>
    </citation>
    <scope>NUCLEOTIDE SEQUENCE [LARGE SCALE GENOMIC DNA]</scope>
    <source>
        <strain evidence="4 5">NBRC 107125</strain>
    </source>
</reference>
<keyword evidence="4" id="KW-0830">Ubiquinone</keyword>
<dbReference type="InterPro" id="IPR044996">
    <property type="entry name" value="COQ10-like"/>
</dbReference>
<dbReference type="AlphaFoldDB" id="A0A1X9NH10"/>
<accession>A0A1X9NH10</accession>
<keyword evidence="5" id="KW-1185">Reference proteome</keyword>